<organism evidence="1">
    <name type="scientific">marine sediment metagenome</name>
    <dbReference type="NCBI Taxonomy" id="412755"/>
    <lineage>
        <taxon>unclassified sequences</taxon>
        <taxon>metagenomes</taxon>
        <taxon>ecological metagenomes</taxon>
    </lineage>
</organism>
<name>X1A9R1_9ZZZZ</name>
<comment type="caution">
    <text evidence="1">The sequence shown here is derived from an EMBL/GenBank/DDBJ whole genome shotgun (WGS) entry which is preliminary data.</text>
</comment>
<accession>X1A9R1</accession>
<evidence type="ECO:0000313" key="1">
    <source>
        <dbReference type="EMBL" id="GAG79165.1"/>
    </source>
</evidence>
<gene>
    <name evidence="1" type="ORF">S01H4_25734</name>
</gene>
<dbReference type="EMBL" id="BART01012287">
    <property type="protein sequence ID" value="GAG79165.1"/>
    <property type="molecule type" value="Genomic_DNA"/>
</dbReference>
<protein>
    <submittedName>
        <fullName evidence="1">Uncharacterized protein</fullName>
    </submittedName>
</protein>
<reference evidence="1" key="1">
    <citation type="journal article" date="2014" name="Front. Microbiol.">
        <title>High frequency of phylogenetically diverse reductive dehalogenase-homologous genes in deep subseafloor sedimentary metagenomes.</title>
        <authorList>
            <person name="Kawai M."/>
            <person name="Futagami T."/>
            <person name="Toyoda A."/>
            <person name="Takaki Y."/>
            <person name="Nishi S."/>
            <person name="Hori S."/>
            <person name="Arai W."/>
            <person name="Tsubouchi T."/>
            <person name="Morono Y."/>
            <person name="Uchiyama I."/>
            <person name="Ito T."/>
            <person name="Fujiyama A."/>
            <person name="Inagaki F."/>
            <person name="Takami H."/>
        </authorList>
    </citation>
    <scope>NUCLEOTIDE SEQUENCE</scope>
    <source>
        <strain evidence="1">Expedition CK06-06</strain>
    </source>
</reference>
<proteinExistence type="predicted"/>
<sequence length="231" mass="25741">MTENLSVLSSLKSIFIESSWPWAIPALKHDPIIWNKLADQDFFNQVSAASQEPRDWAPHKLAAIVLGQKDLTAPPDKLESESQAALSQFLETGSLTSELGDDFKGASLIAVALYRCFQSDDRQEIDDALRASTSINSAWFTPMAVLFGLMPDQVQLVKHLVVQLDGTNIYPLIVHTMLSQPLPIEEAKQVLWDVLEELTLVKSAALLEQLSKYRPEMSMVLANEWLQANPP</sequence>
<dbReference type="AlphaFoldDB" id="X1A9R1"/>
<feature type="non-terminal residue" evidence="1">
    <location>
        <position position="231"/>
    </location>
</feature>